<feature type="region of interest" description="Disordered" evidence="2">
    <location>
        <begin position="384"/>
        <end position="419"/>
    </location>
</feature>
<feature type="compositionally biased region" description="Low complexity" evidence="2">
    <location>
        <begin position="603"/>
        <end position="613"/>
    </location>
</feature>
<sequence length="1656" mass="180942">MTATSNPAATPDPEDITLGVPVASGRWQPTRAGAVNSWAWSDETFLFADGWLALAGPNGSGKSLTASTLVTLLLDANARPKALSVSGEAAGTLTDRHTNRNPREDRTGAWWLEYGRRDDDGTVQYLTTGLWLRAVSGDLHVAYFLTPSRIGTGLQLQADREPLGLDAVAAQLAACGGQLFTDSARLTRAAGVHLSVGKQDEYKTAVRTTVFAPLDEVQFDALVGVLRSLRSVRTAEAISPNEMRRVLTEALPALDPSGLAVIAESMERIADFETQLKNGREQTKMLQKTETAYIAYTQALTRAEAAGLIASVNRLAEHTRNTRQAEQQQADATIAVQQATDDRKTCRDRQTQIEGRLAGIDAELRNHAGADLPHLEQRLADLRNQERRESDRAQRLRATATQTQQQSSSSADAARDAQRHLADLSTQLQATGSQARAEAVLDNLMRTATDLAEATPDTWDGTTFAPGQLVSTPLGWTEVRTQQIQQVDHARQAHNDAQQHQLAVADELRRAETEQDHHAEAAEQATTQRQNTEQQLRSQTAAWDSQRIQLPGIPATLIADDSALIDPEPVTRWLENAARATRDRIDVSGHKQSQATSVALDKAASSAQQQAATAHDKADTAARDAAQSLLDTQNLATQQRAAAQAERTTASETHDQDATNARQLTVTAQLNLRHGEQNATDTAMAWAQQVAEWRTTLVQLPADAVPLPPEPNQIDLPAATAALHQTHARAEAALQIKIAEADRNVTDAKATATAINEKLTKAHRADPIPPAPPWRPERPQHGGAALWSLVDFAPHLPAQQTHQIEGALRVAGLLDAWISADGTIATGDLTITADTPATGASLADLLTVEDDPSLPAERVLAVLKAIAVDADPGDLSNGHLQVGVLTAVAPLGYEATYIGRTARERARLALVAQLQQQFDDAQATVRQMQHARAALDDLLAEAAAERDRFPNPADVRTAREQVDALRDALRNAERETAQRLATAQLALQQKLADITALETAITTRLTDAQRRAEAATAIAQETLDRLQQANAEREQASQNLQAAQDALNRAESDQRQADTERQNFPFAELEALRTAIRTEDLAHHDLGNAEASTRQALARLNTATGEVSTALRQLHTAAALPDGTSLPITATALKAHLDLVTTLASTVRSWHNAAERTADLLAIWRLNAGTAATAHSEATTADNEAETVRLAAERIQAQVEEIRKIHGTAYEELRALRESVHTELQQNRDEDERLVLRLQEAGTAAAAAQATLKAIAPQRQQAEQERDHRQRRIGLLVTHHVAELPDDLPADQYGLPANITAAISWSRRILAAETTAQRHDVHATDRDRALTTLESAVRTANQALAKYDQQVNISTIDGPGWRRVTLAAVNAAVGDDLFQAITALRAAVSRLEVDLREDLKATLKNAMLNELRRDIRTRRELARELVRQIRETLAGVRTGVERVGVEVDWLVRKDSDAQRMIELLGADGTDDTFDQMYEVLRKRMDDASDEAWNDRVAHAFDYRSWHQWDIRITHRTFGGDGPEVFREVNARSNPLKSLSTGEARLATMLPLLAAAWSMYSGDGYRGPRLLSIDEIDAAFDEPNLRQIFNLLRGWNFDVLATTPSITPMIKREVQQVVIHQLVAAGRNRVTVPWLWRGHGEPQPLTLDFTTTAPPAN</sequence>
<proteinExistence type="predicted"/>
<feature type="compositionally biased region" description="Basic and acidic residues" evidence="2">
    <location>
        <begin position="508"/>
        <end position="521"/>
    </location>
</feature>
<dbReference type="SUPFAM" id="SSF52540">
    <property type="entry name" value="P-loop containing nucleoside triphosphate hydrolases"/>
    <property type="match status" value="1"/>
</dbReference>
<name>A0ABW4A1D1_9ACTN</name>
<evidence type="ECO:0000256" key="2">
    <source>
        <dbReference type="SAM" id="MobiDB-lite"/>
    </source>
</evidence>
<feature type="coiled-coil region" evidence="1">
    <location>
        <begin position="1210"/>
        <end position="1241"/>
    </location>
</feature>
<dbReference type="Gene3D" id="3.40.50.300">
    <property type="entry name" value="P-loop containing nucleotide triphosphate hydrolases"/>
    <property type="match status" value="1"/>
</dbReference>
<feature type="compositionally biased region" description="Low complexity" evidence="2">
    <location>
        <begin position="522"/>
        <end position="535"/>
    </location>
</feature>
<keyword evidence="4" id="KW-1185">Reference proteome</keyword>
<evidence type="ECO:0000313" key="4">
    <source>
        <dbReference type="Proteomes" id="UP001597183"/>
    </source>
</evidence>
<dbReference type="InterPro" id="IPR027417">
    <property type="entry name" value="P-loop_NTPase"/>
</dbReference>
<feature type="compositionally biased region" description="Low complexity" evidence="2">
    <location>
        <begin position="396"/>
        <end position="412"/>
    </location>
</feature>
<feature type="compositionally biased region" description="Low complexity" evidence="2">
    <location>
        <begin position="636"/>
        <end position="650"/>
    </location>
</feature>
<feature type="region of interest" description="Disordered" evidence="2">
    <location>
        <begin position="508"/>
        <end position="543"/>
    </location>
</feature>
<gene>
    <name evidence="3" type="ORF">ACFQ5G_03495</name>
</gene>
<dbReference type="Proteomes" id="UP001597183">
    <property type="component" value="Unassembled WGS sequence"/>
</dbReference>
<organism evidence="3 4">
    <name type="scientific">Actinoplanes sichuanensis</name>
    <dbReference type="NCBI Taxonomy" id="512349"/>
    <lineage>
        <taxon>Bacteria</taxon>
        <taxon>Bacillati</taxon>
        <taxon>Actinomycetota</taxon>
        <taxon>Actinomycetes</taxon>
        <taxon>Micromonosporales</taxon>
        <taxon>Micromonosporaceae</taxon>
        <taxon>Actinoplanes</taxon>
    </lineage>
</organism>
<feature type="compositionally biased region" description="Polar residues" evidence="2">
    <location>
        <begin position="1030"/>
        <end position="1042"/>
    </location>
</feature>
<feature type="coiled-coil region" evidence="1">
    <location>
        <begin position="911"/>
        <end position="975"/>
    </location>
</feature>
<feature type="compositionally biased region" description="Basic and acidic residues" evidence="2">
    <location>
        <begin position="384"/>
        <end position="394"/>
    </location>
</feature>
<dbReference type="RefSeq" id="WP_378078187.1">
    <property type="nucleotide sequence ID" value="NZ_JBHTMK010000005.1"/>
</dbReference>
<feature type="region of interest" description="Disordered" evidence="2">
    <location>
        <begin position="636"/>
        <end position="660"/>
    </location>
</feature>
<feature type="region of interest" description="Disordered" evidence="2">
    <location>
        <begin position="1030"/>
        <end position="1060"/>
    </location>
</feature>
<dbReference type="EMBL" id="JBHTMK010000005">
    <property type="protein sequence ID" value="MFD1364406.1"/>
    <property type="molecule type" value="Genomic_DNA"/>
</dbReference>
<comment type="caution">
    <text evidence="3">The sequence shown here is derived from an EMBL/GenBank/DDBJ whole genome shotgun (WGS) entry which is preliminary data.</text>
</comment>
<accession>A0ABW4A1D1</accession>
<feature type="region of interest" description="Disordered" evidence="2">
    <location>
        <begin position="584"/>
        <end position="623"/>
    </location>
</feature>
<dbReference type="Pfam" id="PF13558">
    <property type="entry name" value="SbcC_Walker_B"/>
    <property type="match status" value="1"/>
</dbReference>
<evidence type="ECO:0000256" key="1">
    <source>
        <dbReference type="SAM" id="Coils"/>
    </source>
</evidence>
<reference evidence="4" key="1">
    <citation type="journal article" date="2019" name="Int. J. Syst. Evol. Microbiol.">
        <title>The Global Catalogue of Microorganisms (GCM) 10K type strain sequencing project: providing services to taxonomists for standard genome sequencing and annotation.</title>
        <authorList>
            <consortium name="The Broad Institute Genomics Platform"/>
            <consortium name="The Broad Institute Genome Sequencing Center for Infectious Disease"/>
            <person name="Wu L."/>
            <person name="Ma J."/>
        </authorList>
    </citation>
    <scope>NUCLEOTIDE SEQUENCE [LARGE SCALE GENOMIC DNA]</scope>
    <source>
        <strain evidence="4">CCM 7526</strain>
    </source>
</reference>
<keyword evidence="1" id="KW-0175">Coiled coil</keyword>
<evidence type="ECO:0000313" key="3">
    <source>
        <dbReference type="EMBL" id="MFD1364406.1"/>
    </source>
</evidence>
<feature type="compositionally biased region" description="Basic and acidic residues" evidence="2">
    <location>
        <begin position="1048"/>
        <end position="1060"/>
    </location>
</feature>
<protein>
    <submittedName>
        <fullName evidence="3">SbcC/MukB-like Walker B domain-containing protein</fullName>
    </submittedName>
</protein>